<sequence>MDARDHRFDAVVVGGGQAGLAAGYYLRRAGADFVVLDAGTRPGGSWNEYWGSLRLFSPAEHSMLPGWWMPREEGREYPSAGHVARYLSAYERRYGLPVRRPVTVTGVEREPGGLAVRAGARTWHARHVVSATGTWRAPYIPAVPGREDFGGVQAHTADYRGPGAFAGRRVVVVGGGNSAAQILAELSEVATTTWTTSRPPRFLPDDVDGRALFAIATRRQRAVRDGSGAGAPGPGDLGDIVAVPSVREARARGALEAEPMFDRVTATGVAWADGTVLDCDAILWCTGFRPVLDHLAPLVPSAGEGRIALDGTRSADEPRLTLLGYGDWTGAASATLIGAGRTAKEAVAGIVADLEAEER</sequence>
<gene>
    <name evidence="2" type="ORF">Q8A49_05860</name>
</gene>
<dbReference type="EMBL" id="JAUUCC010000010">
    <property type="protein sequence ID" value="MEE2050020.1"/>
    <property type="molecule type" value="Genomic_DNA"/>
</dbReference>
<dbReference type="PRINTS" id="PR00469">
    <property type="entry name" value="PNDRDTASEII"/>
</dbReference>
<dbReference type="RefSeq" id="WP_330157265.1">
    <property type="nucleotide sequence ID" value="NZ_BAAAJA010000018.1"/>
</dbReference>
<evidence type="ECO:0000256" key="1">
    <source>
        <dbReference type="ARBA" id="ARBA00023002"/>
    </source>
</evidence>
<comment type="caution">
    <text evidence="2">The sequence shown here is derived from an EMBL/GenBank/DDBJ whole genome shotgun (WGS) entry which is preliminary data.</text>
</comment>
<keyword evidence="2" id="KW-0503">Monooxygenase</keyword>
<evidence type="ECO:0000313" key="3">
    <source>
        <dbReference type="Proteomes" id="UP001348641"/>
    </source>
</evidence>
<dbReference type="SUPFAM" id="SSF51905">
    <property type="entry name" value="FAD/NAD(P)-binding domain"/>
    <property type="match status" value="2"/>
</dbReference>
<dbReference type="Pfam" id="PF13738">
    <property type="entry name" value="Pyr_redox_3"/>
    <property type="match status" value="1"/>
</dbReference>
<evidence type="ECO:0000313" key="2">
    <source>
        <dbReference type="EMBL" id="MEE2050020.1"/>
    </source>
</evidence>
<dbReference type="GO" id="GO:0004497">
    <property type="term" value="F:monooxygenase activity"/>
    <property type="evidence" value="ECO:0007669"/>
    <property type="project" value="UniProtKB-KW"/>
</dbReference>
<dbReference type="PANTHER" id="PTHR43539:SF78">
    <property type="entry name" value="FLAVIN-CONTAINING MONOOXYGENASE"/>
    <property type="match status" value="1"/>
</dbReference>
<dbReference type="NCBIfam" id="NF040505">
    <property type="entry name" value="ArsO_flavin_mono"/>
    <property type="match status" value="1"/>
</dbReference>
<organism evidence="2 3">
    <name type="scientific">Nocardiopsis tropica</name>
    <dbReference type="NCBI Taxonomy" id="109330"/>
    <lineage>
        <taxon>Bacteria</taxon>
        <taxon>Bacillati</taxon>
        <taxon>Actinomycetota</taxon>
        <taxon>Actinomycetes</taxon>
        <taxon>Streptosporangiales</taxon>
        <taxon>Nocardiopsidaceae</taxon>
        <taxon>Nocardiopsis</taxon>
    </lineage>
</organism>
<name>A0ABU7KL47_9ACTN</name>
<keyword evidence="1" id="KW-0560">Oxidoreductase</keyword>
<dbReference type="PANTHER" id="PTHR43539">
    <property type="entry name" value="FLAVIN-BINDING MONOOXYGENASE-LIKE PROTEIN (AFU_ORTHOLOGUE AFUA_4G09220)"/>
    <property type="match status" value="1"/>
</dbReference>
<dbReference type="InterPro" id="IPR036188">
    <property type="entry name" value="FAD/NAD-bd_sf"/>
</dbReference>
<accession>A0ABU7KL47</accession>
<dbReference type="Gene3D" id="3.50.50.60">
    <property type="entry name" value="FAD/NAD(P)-binding domain"/>
    <property type="match status" value="1"/>
</dbReference>
<dbReference type="InterPro" id="IPR050982">
    <property type="entry name" value="Auxin_biosynth/cation_transpt"/>
</dbReference>
<reference evidence="2 3" key="1">
    <citation type="submission" date="2023-07" db="EMBL/GenBank/DDBJ databases">
        <authorList>
            <person name="Girao M."/>
            <person name="Carvalho M.F."/>
        </authorList>
    </citation>
    <scope>NUCLEOTIDE SEQUENCE [LARGE SCALE GENOMIC DNA]</scope>
    <source>
        <strain evidence="2 3">66/93</strain>
    </source>
</reference>
<dbReference type="PRINTS" id="PR00368">
    <property type="entry name" value="FADPNR"/>
</dbReference>
<protein>
    <submittedName>
        <fullName evidence="2">ArsO family NAD(P)H-dependent flavin-containing monooxygenase</fullName>
    </submittedName>
</protein>
<proteinExistence type="predicted"/>
<dbReference type="Proteomes" id="UP001348641">
    <property type="component" value="Unassembled WGS sequence"/>
</dbReference>